<dbReference type="AlphaFoldDB" id="A0A8J6Q1R2"/>
<sequence>MTFNFIIIFTSILTGSVGLIAGAILKKYPPKDINWWYGYRTKRAMESQEKWDFAQKCGAENMIKYSLILFFTSIVGFFIDERNHLLSLGIVMFTNLLWVFLIVYKTEAKLKITFDK</sequence>
<keyword evidence="3" id="KW-1185">Reference proteome</keyword>
<dbReference type="EMBL" id="JACVXB010000001">
    <property type="protein sequence ID" value="MBD0831250.1"/>
    <property type="molecule type" value="Genomic_DNA"/>
</dbReference>
<dbReference type="InterPro" id="IPR025962">
    <property type="entry name" value="SdpI/YhfL"/>
</dbReference>
<dbReference type="Proteomes" id="UP000600588">
    <property type="component" value="Unassembled WGS sequence"/>
</dbReference>
<reference evidence="2 3" key="1">
    <citation type="submission" date="2020-09" db="EMBL/GenBank/DDBJ databases">
        <title>TT11 complete genome.</title>
        <authorList>
            <person name="Wu Z."/>
        </authorList>
    </citation>
    <scope>NUCLEOTIDE SEQUENCE [LARGE SCALE GENOMIC DNA]</scope>
    <source>
        <strain evidence="2 3">TT11</strain>
    </source>
</reference>
<accession>A0A8J6Q1R2</accession>
<comment type="caution">
    <text evidence="2">The sequence shown here is derived from an EMBL/GenBank/DDBJ whole genome shotgun (WGS) entry which is preliminary data.</text>
</comment>
<organism evidence="2 3">
    <name type="scientific">Aestuariibaculum sediminum</name>
    <dbReference type="NCBI Taxonomy" id="2770637"/>
    <lineage>
        <taxon>Bacteria</taxon>
        <taxon>Pseudomonadati</taxon>
        <taxon>Bacteroidota</taxon>
        <taxon>Flavobacteriia</taxon>
        <taxon>Flavobacteriales</taxon>
        <taxon>Flavobacteriaceae</taxon>
    </lineage>
</organism>
<feature type="transmembrane region" description="Helical" evidence="1">
    <location>
        <begin position="62"/>
        <end position="79"/>
    </location>
</feature>
<protein>
    <submittedName>
        <fullName evidence="2">SdpI family protein</fullName>
    </submittedName>
</protein>
<evidence type="ECO:0000256" key="1">
    <source>
        <dbReference type="SAM" id="Phobius"/>
    </source>
</evidence>
<dbReference type="Pfam" id="PF13630">
    <property type="entry name" value="SdpI"/>
    <property type="match status" value="1"/>
</dbReference>
<gene>
    <name evidence="2" type="ORF">ICJ83_03800</name>
</gene>
<keyword evidence="1" id="KW-0812">Transmembrane</keyword>
<dbReference type="RefSeq" id="WP_188229014.1">
    <property type="nucleotide sequence ID" value="NZ_JACVXB010000001.1"/>
</dbReference>
<evidence type="ECO:0000313" key="3">
    <source>
        <dbReference type="Proteomes" id="UP000600588"/>
    </source>
</evidence>
<feature type="transmembrane region" description="Helical" evidence="1">
    <location>
        <begin position="6"/>
        <end position="25"/>
    </location>
</feature>
<name>A0A8J6Q1R2_9FLAO</name>
<keyword evidence="1" id="KW-1133">Transmembrane helix</keyword>
<proteinExistence type="predicted"/>
<feature type="transmembrane region" description="Helical" evidence="1">
    <location>
        <begin position="85"/>
        <end position="104"/>
    </location>
</feature>
<keyword evidence="1" id="KW-0472">Membrane</keyword>
<evidence type="ECO:0000313" key="2">
    <source>
        <dbReference type="EMBL" id="MBD0831250.1"/>
    </source>
</evidence>